<dbReference type="AlphaFoldDB" id="A0A8S1P535"/>
<reference evidence="1" key="1">
    <citation type="submission" date="2021-01" db="EMBL/GenBank/DDBJ databases">
        <authorList>
            <consortium name="Genoscope - CEA"/>
            <person name="William W."/>
        </authorList>
    </citation>
    <scope>NUCLEOTIDE SEQUENCE</scope>
</reference>
<gene>
    <name evidence="1" type="ORF">PPRIM_AZ9-3.1.T1060002</name>
</gene>
<dbReference type="EMBL" id="CAJJDM010000109">
    <property type="protein sequence ID" value="CAD8098005.1"/>
    <property type="molecule type" value="Genomic_DNA"/>
</dbReference>
<sequence length="496" mass="58675">MSGLFNKVASSLRGGGCGSIKIIPNSEVDFKADIYDIENFITRFDSVVQIIHTKVDDAANQSEAQEIMIAIQWFIFLEENIYKLIKNAQKVMKSYNLIIDGILKLLKSCLIYVRTDSFKCLFILRTTSSLSKVIFIFHMRKGQRLMNCDTQKQFLDICDELKQQIEIEKNDIIQTQLEIYLFLTKASFQVAPKDGKDRDDNLNGCLNGIFNSIFDMKPNNELFMQLYRACLHYNNYAIQKNRKQYEDYFQQICCQLNLEEIILQIEKIHEKLVKNSNKWKNHFLWIQMIGKIIIYRPLITYKKIKSADQAKSNQIWKQYLNKGFLMQLNHGNDQALILLHQFKNKELTQIDKLILEDTFKEWENLMLLKDQLLNKKTHNIYFTLGSYLTLKLEHLEPKKIDQIQAVCNIQQFLDFLISNKLLALFRKMKRDWELELNIIKILLNKISVLMQDWDKTCIIHNQKKYSQFQKIISQILQKSLKLLSQVMEVQYLDRIN</sequence>
<dbReference type="Proteomes" id="UP000688137">
    <property type="component" value="Unassembled WGS sequence"/>
</dbReference>
<proteinExistence type="predicted"/>
<evidence type="ECO:0000313" key="2">
    <source>
        <dbReference type="Proteomes" id="UP000688137"/>
    </source>
</evidence>
<comment type="caution">
    <text evidence="1">The sequence shown here is derived from an EMBL/GenBank/DDBJ whole genome shotgun (WGS) entry which is preliminary data.</text>
</comment>
<keyword evidence="2" id="KW-1185">Reference proteome</keyword>
<dbReference type="OMA" id="CLFILRI"/>
<accession>A0A8S1P535</accession>
<protein>
    <submittedName>
        <fullName evidence="1">Uncharacterized protein</fullName>
    </submittedName>
</protein>
<organism evidence="1 2">
    <name type="scientific">Paramecium primaurelia</name>
    <dbReference type="NCBI Taxonomy" id="5886"/>
    <lineage>
        <taxon>Eukaryota</taxon>
        <taxon>Sar</taxon>
        <taxon>Alveolata</taxon>
        <taxon>Ciliophora</taxon>
        <taxon>Intramacronucleata</taxon>
        <taxon>Oligohymenophorea</taxon>
        <taxon>Peniculida</taxon>
        <taxon>Parameciidae</taxon>
        <taxon>Paramecium</taxon>
    </lineage>
</organism>
<evidence type="ECO:0000313" key="1">
    <source>
        <dbReference type="EMBL" id="CAD8098005.1"/>
    </source>
</evidence>
<name>A0A8S1P535_PARPR</name>